<keyword evidence="4" id="KW-1185">Reference proteome</keyword>
<evidence type="ECO:0000313" key="4">
    <source>
        <dbReference type="Proteomes" id="UP000001307"/>
    </source>
</evidence>
<feature type="region of interest" description="Disordered" evidence="1">
    <location>
        <begin position="454"/>
        <end position="477"/>
    </location>
</feature>
<keyword evidence="2" id="KW-0812">Transmembrane</keyword>
<accession>E4WTA7</accession>
<evidence type="ECO:0000313" key="3">
    <source>
        <dbReference type="EMBL" id="CBY07095.1"/>
    </source>
</evidence>
<evidence type="ECO:0000256" key="2">
    <source>
        <dbReference type="SAM" id="Phobius"/>
    </source>
</evidence>
<feature type="region of interest" description="Disordered" evidence="1">
    <location>
        <begin position="489"/>
        <end position="517"/>
    </location>
</feature>
<dbReference type="Proteomes" id="UP000001307">
    <property type="component" value="Unassembled WGS sequence"/>
</dbReference>
<dbReference type="EMBL" id="FN653016">
    <property type="protein sequence ID" value="CBY07095.1"/>
    <property type="molecule type" value="Genomic_DNA"/>
</dbReference>
<proteinExistence type="predicted"/>
<dbReference type="AlphaFoldDB" id="E4WTA7"/>
<protein>
    <submittedName>
        <fullName evidence="3">Uncharacterized protein</fullName>
    </submittedName>
</protein>
<name>E4WTA7_OIKDI</name>
<feature type="region of interest" description="Disordered" evidence="1">
    <location>
        <begin position="533"/>
        <end position="581"/>
    </location>
</feature>
<feature type="compositionally biased region" description="Low complexity" evidence="1">
    <location>
        <begin position="600"/>
        <end position="615"/>
    </location>
</feature>
<feature type="compositionally biased region" description="Pro residues" evidence="1">
    <location>
        <begin position="620"/>
        <end position="632"/>
    </location>
</feature>
<feature type="transmembrane region" description="Helical" evidence="2">
    <location>
        <begin position="845"/>
        <end position="865"/>
    </location>
</feature>
<keyword evidence="2" id="KW-0472">Membrane</keyword>
<evidence type="ECO:0000256" key="1">
    <source>
        <dbReference type="SAM" id="MobiDB-lite"/>
    </source>
</evidence>
<reference evidence="3" key="1">
    <citation type="journal article" date="2010" name="Science">
        <title>Plasticity of animal genome architecture unmasked by rapid evolution of a pelagic tunicate.</title>
        <authorList>
            <person name="Denoeud F."/>
            <person name="Henriet S."/>
            <person name="Mungpakdee S."/>
            <person name="Aury J.M."/>
            <person name="Da Silva C."/>
            <person name="Brinkmann H."/>
            <person name="Mikhaleva J."/>
            <person name="Olsen L.C."/>
            <person name="Jubin C."/>
            <person name="Canestro C."/>
            <person name="Bouquet J.M."/>
            <person name="Danks G."/>
            <person name="Poulain J."/>
            <person name="Campsteijn C."/>
            <person name="Adamski M."/>
            <person name="Cross I."/>
            <person name="Yadetie F."/>
            <person name="Muffato M."/>
            <person name="Louis A."/>
            <person name="Butcher S."/>
            <person name="Tsagkogeorga G."/>
            <person name="Konrad A."/>
            <person name="Singh S."/>
            <person name="Jensen M.F."/>
            <person name="Cong E.H."/>
            <person name="Eikeseth-Otteraa H."/>
            <person name="Noel B."/>
            <person name="Anthouard V."/>
            <person name="Porcel B.M."/>
            <person name="Kachouri-Lafond R."/>
            <person name="Nishino A."/>
            <person name="Ugolini M."/>
            <person name="Chourrout P."/>
            <person name="Nishida H."/>
            <person name="Aasland R."/>
            <person name="Huzurbazar S."/>
            <person name="Westhof E."/>
            <person name="Delsuc F."/>
            <person name="Lehrach H."/>
            <person name="Reinhardt R."/>
            <person name="Weissenbach J."/>
            <person name="Roy S.W."/>
            <person name="Artiguenave F."/>
            <person name="Postlethwait J.H."/>
            <person name="Manak J.R."/>
            <person name="Thompson E.M."/>
            <person name="Jaillon O."/>
            <person name="Du Pasquier L."/>
            <person name="Boudinot P."/>
            <person name="Liberles D.A."/>
            <person name="Volff J.N."/>
            <person name="Philippe H."/>
            <person name="Lenhard B."/>
            <person name="Roest Crollius H."/>
            <person name="Wincker P."/>
            <person name="Chourrout D."/>
        </authorList>
    </citation>
    <scope>NUCLEOTIDE SEQUENCE [LARGE SCALE GENOMIC DNA]</scope>
</reference>
<organism evidence="3">
    <name type="scientific">Oikopleura dioica</name>
    <name type="common">Tunicate</name>
    <dbReference type="NCBI Taxonomy" id="34765"/>
    <lineage>
        <taxon>Eukaryota</taxon>
        <taxon>Metazoa</taxon>
        <taxon>Chordata</taxon>
        <taxon>Tunicata</taxon>
        <taxon>Appendicularia</taxon>
        <taxon>Copelata</taxon>
        <taxon>Oikopleuridae</taxon>
        <taxon>Oikopleura</taxon>
    </lineage>
</organism>
<dbReference type="InParanoid" id="E4WTA7"/>
<gene>
    <name evidence="3" type="ORF">GSOID_T00006180001</name>
</gene>
<feature type="compositionally biased region" description="Polar residues" evidence="1">
    <location>
        <begin position="638"/>
        <end position="659"/>
    </location>
</feature>
<feature type="region of interest" description="Disordered" evidence="1">
    <location>
        <begin position="600"/>
        <end position="670"/>
    </location>
</feature>
<sequence>MGRHVVTFADLDQYLDELLAVSAGDLWPFPLLSPPRVESQLDVAAERLRISEEQVERNRGNQHGYQATSGANIPALKGSDRSAVFESVVYRRDPISGLNERRFDVGFQNDGLVASGMKTWRGKILAEFFIEYVLQPLRGLLCNSPSADLTMILGYQVIVLSHAMGCLFYPGLHSEHQVIMDQAFSQLVEPSMDRSERVYFITQLLDATKSMLQLVRCISTRAVFPRDLLESSHAYTEMKRCYSSLFPVGSSGSVASRSLLDSSPFFEDGKRAMRGHHHYLAGYCMHMVSQFRDLHYDHFLAVLPSESLRLLFGLRLITSKAQPCLNHDNPLQFYAMLEYLRQIYLHSIDPEKHPLPERVAFELKEKGSDGSDGVAVAGIKLPPTLSEIEERAAAARGSYRLRQRQERAASAGVGQSAHPQVHLVSRTSEGLSCVTLIPSPEVLKLSDVIAALNQPSPASGDTRKRVRSDTSSVHSVAPLSKALHWDGAPQRTRVMSTRSNRPESVAEEVEEPDSVLSGDDVFEPVCVADDVGMSPMPAVNSSDHPADVRGMRSAAVSGADPPLNANPSRSSPAATRVQPPRAARPAFFYDPSLIGSIRAPAVPGSASSNSSHPSSNGEPRGPPAPRPGPDPVIPSAAFNASNVRVHQSRHYGNQQNNPASGRRHATSGGPEMFNDSVSIVGFSGYPSRPRNVAYTPVNQRLWIRRCTRPSELVLKTTNISQGLIQSLRDVVARCPKLPTRQEGPQPDMAVLRQMLQDFHRDQLSVLPEGLVALFNGLDLLDGEAIAVFYTETLPNFVYAQQLRPNFLLNSSLYPTLALDLMNGVIDELPANSSLILEPGQTFDIAFEQLICVSGFVLYAFLYWVFIHLLSD</sequence>
<keyword evidence="2" id="KW-1133">Transmembrane helix</keyword>